<dbReference type="AlphaFoldDB" id="A0A7V0Z5K1"/>
<organism evidence="1">
    <name type="scientific">candidate division WOR-3 bacterium</name>
    <dbReference type="NCBI Taxonomy" id="2052148"/>
    <lineage>
        <taxon>Bacteria</taxon>
        <taxon>Bacteria division WOR-3</taxon>
    </lineage>
</organism>
<proteinExistence type="predicted"/>
<accession>A0A7V0Z5K1</accession>
<protein>
    <submittedName>
        <fullName evidence="1">Uncharacterized protein</fullName>
    </submittedName>
</protein>
<reference evidence="1" key="1">
    <citation type="journal article" date="2020" name="mSystems">
        <title>Genome- and Community-Level Interaction Insights into Carbon Utilization and Element Cycling Functions of Hydrothermarchaeota in Hydrothermal Sediment.</title>
        <authorList>
            <person name="Zhou Z."/>
            <person name="Liu Y."/>
            <person name="Xu W."/>
            <person name="Pan J."/>
            <person name="Luo Z.H."/>
            <person name="Li M."/>
        </authorList>
    </citation>
    <scope>NUCLEOTIDE SEQUENCE [LARGE SCALE GENOMIC DNA]</scope>
    <source>
        <strain evidence="1">SpSt-258</strain>
    </source>
</reference>
<sequence length="128" mass="15159">MRILDAGYVSENMDEAHKLFREIYTIMVVSEDKVEHILQKIKDAVFSDRFNWLWFKKEIIAEYVINENMWRYKEYDLEPLWEKIRSQLNKALSDGKIENKISNLESYCSGIWVIPKSLSSFGNSGITE</sequence>
<evidence type="ECO:0000313" key="1">
    <source>
        <dbReference type="EMBL" id="HDY59015.1"/>
    </source>
</evidence>
<gene>
    <name evidence="1" type="ORF">ENP86_05640</name>
</gene>
<comment type="caution">
    <text evidence="1">The sequence shown here is derived from an EMBL/GenBank/DDBJ whole genome shotgun (WGS) entry which is preliminary data.</text>
</comment>
<name>A0A7V0Z5K1_UNCW3</name>
<dbReference type="EMBL" id="DSKY01000014">
    <property type="protein sequence ID" value="HDY59015.1"/>
    <property type="molecule type" value="Genomic_DNA"/>
</dbReference>